<evidence type="ECO:0000256" key="8">
    <source>
        <dbReference type="ARBA" id="ARBA00022842"/>
    </source>
</evidence>
<accession>A0AAP3DL75</accession>
<evidence type="ECO:0000256" key="6">
    <source>
        <dbReference type="ARBA" id="ARBA00022763"/>
    </source>
</evidence>
<protein>
    <recommendedName>
        <fullName evidence="12 13">Holliday junction resolvase RecU</fullName>
        <ecNumber evidence="13">3.1.21.10</ecNumber>
    </recommendedName>
    <alternativeName>
        <fullName evidence="13">Recombination protein U homolog</fullName>
    </alternativeName>
</protein>
<dbReference type="PIRSF" id="PIRSF037785">
    <property type="entry name" value="RecU"/>
    <property type="match status" value="1"/>
</dbReference>
<evidence type="ECO:0000256" key="1">
    <source>
        <dbReference type="ARBA" id="ARBA00004496"/>
    </source>
</evidence>
<keyword evidence="7 13" id="KW-0378">Hydrolase</keyword>
<feature type="binding site" evidence="13">
    <location>
        <position position="77"/>
    </location>
    <ligand>
        <name>Mg(2+)</name>
        <dbReference type="ChEBI" id="CHEBI:18420"/>
    </ligand>
</feature>
<evidence type="ECO:0000313" key="15">
    <source>
        <dbReference type="Proteomes" id="UP001077662"/>
    </source>
</evidence>
<dbReference type="GO" id="GO:0008821">
    <property type="term" value="F:crossover junction DNA endonuclease activity"/>
    <property type="evidence" value="ECO:0007669"/>
    <property type="project" value="UniProtKB-EC"/>
</dbReference>
<feature type="binding site" evidence="13">
    <location>
        <position position="96"/>
    </location>
    <ligand>
        <name>Mg(2+)</name>
        <dbReference type="ChEBI" id="CHEBI:18420"/>
    </ligand>
</feature>
<dbReference type="GO" id="GO:0007059">
    <property type="term" value="P:chromosome segregation"/>
    <property type="evidence" value="ECO:0007669"/>
    <property type="project" value="UniProtKB-UniRule"/>
</dbReference>
<evidence type="ECO:0000313" key="14">
    <source>
        <dbReference type="EMBL" id="MCZ0810504.1"/>
    </source>
</evidence>
<dbReference type="InterPro" id="IPR011335">
    <property type="entry name" value="Restrct_endonuc-II-like"/>
</dbReference>
<proteinExistence type="inferred from homology"/>
<keyword evidence="5 13" id="KW-0255">Endonuclease</keyword>
<evidence type="ECO:0000256" key="7">
    <source>
        <dbReference type="ARBA" id="ARBA00022801"/>
    </source>
</evidence>
<gene>
    <name evidence="13" type="primary">recU</name>
    <name evidence="14" type="ORF">O0554_27115</name>
</gene>
<evidence type="ECO:0000256" key="10">
    <source>
        <dbReference type="ARBA" id="ARBA00023204"/>
    </source>
</evidence>
<feature type="site" description="Transition state stabilizer" evidence="13">
    <location>
        <position position="79"/>
    </location>
</feature>
<dbReference type="GO" id="GO:0003676">
    <property type="term" value="F:nucleic acid binding"/>
    <property type="evidence" value="ECO:0007669"/>
    <property type="project" value="InterPro"/>
</dbReference>
<dbReference type="CDD" id="cd22354">
    <property type="entry name" value="RecU-like"/>
    <property type="match status" value="1"/>
</dbReference>
<keyword evidence="8 13" id="KW-0460">Magnesium</keyword>
<dbReference type="GO" id="GO:0000287">
    <property type="term" value="F:magnesium ion binding"/>
    <property type="evidence" value="ECO:0007669"/>
    <property type="project" value="UniProtKB-UniRule"/>
</dbReference>
<dbReference type="RefSeq" id="WP_258073191.1">
    <property type="nucleotide sequence ID" value="NZ_JANSGW010000101.1"/>
</dbReference>
<keyword evidence="10 13" id="KW-0234">DNA repair</keyword>
<dbReference type="Proteomes" id="UP001077662">
    <property type="component" value="Unassembled WGS sequence"/>
</dbReference>
<keyword evidence="2 13" id="KW-0963">Cytoplasm</keyword>
<evidence type="ECO:0000256" key="3">
    <source>
        <dbReference type="ARBA" id="ARBA00022722"/>
    </source>
</evidence>
<keyword evidence="4 13" id="KW-0479">Metal-binding</keyword>
<comment type="cofactor">
    <cofactor evidence="13">
        <name>Mg(2+)</name>
        <dbReference type="ChEBI" id="CHEBI:18420"/>
    </cofactor>
    <text evidence="13">Binds 1 Mg(2+) ion per subunit.</text>
</comment>
<dbReference type="Pfam" id="PF03838">
    <property type="entry name" value="RecU"/>
    <property type="match status" value="1"/>
</dbReference>
<organism evidence="14 15">
    <name type="scientific">Brevibacillus laterosporus</name>
    <name type="common">Bacillus laterosporus</name>
    <dbReference type="NCBI Taxonomy" id="1465"/>
    <lineage>
        <taxon>Bacteria</taxon>
        <taxon>Bacillati</taxon>
        <taxon>Bacillota</taxon>
        <taxon>Bacilli</taxon>
        <taxon>Bacillales</taxon>
        <taxon>Paenibacillaceae</taxon>
        <taxon>Brevibacillus</taxon>
    </lineage>
</organism>
<evidence type="ECO:0000256" key="4">
    <source>
        <dbReference type="ARBA" id="ARBA00022723"/>
    </source>
</evidence>
<evidence type="ECO:0000256" key="12">
    <source>
        <dbReference type="ARBA" id="ARBA00029523"/>
    </source>
</evidence>
<comment type="subcellular location">
    <subcellularLocation>
        <location evidence="1 13">Cytoplasm</location>
    </subcellularLocation>
</comment>
<comment type="function">
    <text evidence="13">Endonuclease that resolves Holliday junction intermediates in genetic recombination. Cleaves mobile four-strand junctions by introducing symmetrical nicks in paired strands. Promotes annealing of linear ssDNA with homologous dsDNA. Required for DNA repair, homologous recombination and chromosome segregation.</text>
</comment>
<dbReference type="SUPFAM" id="SSF52980">
    <property type="entry name" value="Restriction endonuclease-like"/>
    <property type="match status" value="1"/>
</dbReference>
<keyword evidence="9 13" id="KW-0233">DNA recombination</keyword>
<keyword evidence="6 13" id="KW-0227">DNA damage</keyword>
<dbReference type="EC" id="3.1.21.10" evidence="13"/>
<feature type="binding site" evidence="13">
    <location>
        <position position="62"/>
    </location>
    <ligand>
        <name>Mg(2+)</name>
        <dbReference type="ChEBI" id="CHEBI:18420"/>
    </ligand>
</feature>
<reference evidence="14" key="1">
    <citation type="submission" date="2022-09" db="EMBL/GenBank/DDBJ databases">
        <title>Genome analysis and characterization of larvicidal activity of Brevibacillus strains.</title>
        <authorList>
            <person name="Patrusheva E.V."/>
            <person name="Izotova A.O."/>
            <person name="Toshchakov S.V."/>
            <person name="Sineoky S.P."/>
        </authorList>
    </citation>
    <scope>NUCLEOTIDE SEQUENCE</scope>
    <source>
        <strain evidence="14">VKPM_B-13247</strain>
    </source>
</reference>
<sequence>MRLKTKISHANRGKAFENLIERAIRQYKKADVAIFHKRATPIKPVRMRGGRIVDGIYEKPSTVDYDGCYKGKCIYFEAKSTASTTSFALDNIHEHQMEHLENTQKHGAICFFLIEFAKKQEVYFVPLPVIQMALLHASTGGRKSIPYDTFKQYAYLVPKNKRAVLDYLIFVDKLIEELAA</sequence>
<evidence type="ECO:0000256" key="13">
    <source>
        <dbReference type="HAMAP-Rule" id="MF_00130"/>
    </source>
</evidence>
<evidence type="ECO:0000256" key="11">
    <source>
        <dbReference type="ARBA" id="ARBA00023447"/>
    </source>
</evidence>
<name>A0AAP3DL75_BRELA</name>
<comment type="similarity">
    <text evidence="11 13">Belongs to the RecU family.</text>
</comment>
<dbReference type="GO" id="GO:0006281">
    <property type="term" value="P:DNA repair"/>
    <property type="evidence" value="ECO:0007669"/>
    <property type="project" value="UniProtKB-UniRule"/>
</dbReference>
<comment type="caution">
    <text evidence="14">The sequence shown here is derived from an EMBL/GenBank/DDBJ whole genome shotgun (WGS) entry which is preliminary data.</text>
</comment>
<dbReference type="EMBL" id="JAPTNE010000101">
    <property type="protein sequence ID" value="MCZ0810504.1"/>
    <property type="molecule type" value="Genomic_DNA"/>
</dbReference>
<dbReference type="GO" id="GO:0006310">
    <property type="term" value="P:DNA recombination"/>
    <property type="evidence" value="ECO:0007669"/>
    <property type="project" value="UniProtKB-UniRule"/>
</dbReference>
<dbReference type="InterPro" id="IPR011856">
    <property type="entry name" value="tRNA_endonuc-like_dom_sf"/>
</dbReference>
<dbReference type="InterPro" id="IPR004612">
    <property type="entry name" value="Resolv_RecU"/>
</dbReference>
<evidence type="ECO:0000256" key="2">
    <source>
        <dbReference type="ARBA" id="ARBA00022490"/>
    </source>
</evidence>
<dbReference type="Gene3D" id="3.40.1350.10">
    <property type="match status" value="1"/>
</dbReference>
<comment type="catalytic activity">
    <reaction evidence="13">
        <text>Endonucleolytic cleavage at a junction such as a reciprocal single-stranded crossover between two homologous DNA duplexes (Holliday junction).</text>
        <dbReference type="EC" id="3.1.21.10"/>
    </reaction>
</comment>
<feature type="binding site" evidence="13">
    <location>
        <position position="64"/>
    </location>
    <ligand>
        <name>Mg(2+)</name>
        <dbReference type="ChEBI" id="CHEBI:18420"/>
    </ligand>
</feature>
<dbReference type="AlphaFoldDB" id="A0AAP3DL75"/>
<evidence type="ECO:0000256" key="5">
    <source>
        <dbReference type="ARBA" id="ARBA00022759"/>
    </source>
</evidence>
<dbReference type="HAMAP" id="MF_00130">
    <property type="entry name" value="RecU"/>
    <property type="match status" value="1"/>
</dbReference>
<evidence type="ECO:0000256" key="9">
    <source>
        <dbReference type="ARBA" id="ARBA00023172"/>
    </source>
</evidence>
<keyword evidence="3 13" id="KW-0540">Nuclease</keyword>
<dbReference type="GO" id="GO:0005737">
    <property type="term" value="C:cytoplasm"/>
    <property type="evidence" value="ECO:0007669"/>
    <property type="project" value="UniProtKB-SubCell"/>
</dbReference>